<dbReference type="Pfam" id="PF02225">
    <property type="entry name" value="PA"/>
    <property type="match status" value="1"/>
</dbReference>
<dbReference type="PANTHER" id="PTHR12147">
    <property type="entry name" value="METALLOPEPTIDASE M28 FAMILY MEMBER"/>
    <property type="match status" value="1"/>
</dbReference>
<dbReference type="PROSITE" id="PS00018">
    <property type="entry name" value="EF_HAND_1"/>
    <property type="match status" value="1"/>
</dbReference>
<dbReference type="OrthoDB" id="9764939at2"/>
<name>A0A4R6J1G7_9BACT</name>
<dbReference type="InterPro" id="IPR046450">
    <property type="entry name" value="PA_dom_sf"/>
</dbReference>
<sequence>MRIIVLSAFLLSTTMGIAQKGDPATYAKTITMGDLKKHLTIVAGPEMEGRETAMEGQRKAAAYLEAEYKRMGLKPGNGSSYQANFPLYQLELLSSKISVNGQPFTADKDYAASVSMIANGTNTYNEVVFVGYGISDSSRNDYANLDVKGKIVLVLEGTPGGNSGPANPRGAGSVFGKMNTARTKGAAGVLVVSKNFPKTTPSQTKGGMSLTKPTTEPAAGISVNEEIASALLGRTAKLSIDQMAQLNKGIYRSELKIIADKKVNDLESSNVIAVLPGTDKADEYVFVTSHYDHEGIINGEIYYGADDDGSGTVSVLEIAEAFVAAKKKGDGPRRTMVFMNVSGEEKGLLGSRYYSEHPIFPLDKTTVDLNIDMVGRIDPTYKGDSMNYVYVIGDDKLSSDLAPITNEVNKKYSNMELDRRFNDPKDPNRFYYRSDHYNFAAKGVPVIFYFNGTHRDYHRPTDTVEKINFDVMEKRARLIYHTAWVIANKDTMLKRDIPLNMPPR</sequence>
<organism evidence="4 5">
    <name type="scientific">Sediminibacterium goheungense</name>
    <dbReference type="NCBI Taxonomy" id="1086393"/>
    <lineage>
        <taxon>Bacteria</taxon>
        <taxon>Pseudomonadati</taxon>
        <taxon>Bacteroidota</taxon>
        <taxon>Chitinophagia</taxon>
        <taxon>Chitinophagales</taxon>
        <taxon>Chitinophagaceae</taxon>
        <taxon>Sediminibacterium</taxon>
    </lineage>
</organism>
<dbReference type="RefSeq" id="WP_133473699.1">
    <property type="nucleotide sequence ID" value="NZ_SNWP01000010.1"/>
</dbReference>
<feature type="domain" description="PA" evidence="2">
    <location>
        <begin position="138"/>
        <end position="223"/>
    </location>
</feature>
<protein>
    <submittedName>
        <fullName evidence="4">Zn-dependent M28 family amino/carboxypeptidase</fullName>
    </submittedName>
</protein>
<gene>
    <name evidence="4" type="ORF">BC659_1175</name>
</gene>
<evidence type="ECO:0000313" key="5">
    <source>
        <dbReference type="Proteomes" id="UP000295741"/>
    </source>
</evidence>
<feature type="signal peptide" evidence="1">
    <location>
        <begin position="1"/>
        <end position="20"/>
    </location>
</feature>
<dbReference type="InterPro" id="IPR018247">
    <property type="entry name" value="EF_Hand_1_Ca_BS"/>
</dbReference>
<feature type="domain" description="Peptidase M28" evidence="3">
    <location>
        <begin position="270"/>
        <end position="481"/>
    </location>
</feature>
<dbReference type="SUPFAM" id="SSF52025">
    <property type="entry name" value="PA domain"/>
    <property type="match status" value="1"/>
</dbReference>
<dbReference type="Pfam" id="PF04389">
    <property type="entry name" value="Peptidase_M28"/>
    <property type="match status" value="1"/>
</dbReference>
<dbReference type="AlphaFoldDB" id="A0A4R6J1G7"/>
<dbReference type="Gene3D" id="3.40.630.10">
    <property type="entry name" value="Zn peptidases"/>
    <property type="match status" value="1"/>
</dbReference>
<keyword evidence="5" id="KW-1185">Reference proteome</keyword>
<dbReference type="Proteomes" id="UP000295741">
    <property type="component" value="Unassembled WGS sequence"/>
</dbReference>
<keyword evidence="1" id="KW-0732">Signal</keyword>
<dbReference type="GO" id="GO:0004180">
    <property type="term" value="F:carboxypeptidase activity"/>
    <property type="evidence" value="ECO:0007669"/>
    <property type="project" value="UniProtKB-KW"/>
</dbReference>
<dbReference type="InterPro" id="IPR045175">
    <property type="entry name" value="M28_fam"/>
</dbReference>
<keyword evidence="4" id="KW-0645">Protease</keyword>
<dbReference type="Gene3D" id="3.50.30.30">
    <property type="match status" value="1"/>
</dbReference>
<reference evidence="4 5" key="1">
    <citation type="submission" date="2019-03" db="EMBL/GenBank/DDBJ databases">
        <title>Genomic Encyclopedia of Archaeal and Bacterial Type Strains, Phase II (KMG-II): from individual species to whole genera.</title>
        <authorList>
            <person name="Goeker M."/>
        </authorList>
    </citation>
    <scope>NUCLEOTIDE SEQUENCE [LARGE SCALE GENOMIC DNA]</scope>
    <source>
        <strain evidence="4 5">DSM 28323</strain>
    </source>
</reference>
<evidence type="ECO:0000259" key="2">
    <source>
        <dbReference type="Pfam" id="PF02225"/>
    </source>
</evidence>
<keyword evidence="4" id="KW-0121">Carboxypeptidase</keyword>
<dbReference type="GO" id="GO:0008235">
    <property type="term" value="F:metalloexopeptidase activity"/>
    <property type="evidence" value="ECO:0007669"/>
    <property type="project" value="InterPro"/>
</dbReference>
<evidence type="ECO:0000256" key="1">
    <source>
        <dbReference type="SAM" id="SignalP"/>
    </source>
</evidence>
<dbReference type="PANTHER" id="PTHR12147:SF26">
    <property type="entry name" value="PEPTIDASE M28 DOMAIN-CONTAINING PROTEIN"/>
    <property type="match status" value="1"/>
</dbReference>
<accession>A0A4R6J1G7</accession>
<dbReference type="InterPro" id="IPR007484">
    <property type="entry name" value="Peptidase_M28"/>
</dbReference>
<evidence type="ECO:0000259" key="3">
    <source>
        <dbReference type="Pfam" id="PF04389"/>
    </source>
</evidence>
<proteinExistence type="predicted"/>
<dbReference type="EMBL" id="SNWP01000010">
    <property type="protein sequence ID" value="TDO29092.1"/>
    <property type="molecule type" value="Genomic_DNA"/>
</dbReference>
<feature type="chain" id="PRO_5020190068" evidence="1">
    <location>
        <begin position="21"/>
        <end position="504"/>
    </location>
</feature>
<evidence type="ECO:0000313" key="4">
    <source>
        <dbReference type="EMBL" id="TDO29092.1"/>
    </source>
</evidence>
<comment type="caution">
    <text evidence="4">The sequence shown here is derived from an EMBL/GenBank/DDBJ whole genome shotgun (WGS) entry which is preliminary data.</text>
</comment>
<keyword evidence="4" id="KW-0378">Hydrolase</keyword>
<dbReference type="SUPFAM" id="SSF53187">
    <property type="entry name" value="Zn-dependent exopeptidases"/>
    <property type="match status" value="1"/>
</dbReference>
<dbReference type="InterPro" id="IPR003137">
    <property type="entry name" value="PA_domain"/>
</dbReference>
<dbReference type="GO" id="GO:0006508">
    <property type="term" value="P:proteolysis"/>
    <property type="evidence" value="ECO:0007669"/>
    <property type="project" value="InterPro"/>
</dbReference>